<dbReference type="AlphaFoldDB" id="A0AAV0BJQ0"/>
<evidence type="ECO:0000313" key="9">
    <source>
        <dbReference type="Proteomes" id="UP001153365"/>
    </source>
</evidence>
<dbReference type="GO" id="GO:0015616">
    <property type="term" value="F:DNA translocase activity"/>
    <property type="evidence" value="ECO:0007669"/>
    <property type="project" value="TreeGrafter"/>
</dbReference>
<dbReference type="InterPro" id="IPR027417">
    <property type="entry name" value="P-loop_NTPase"/>
</dbReference>
<dbReference type="EMBL" id="CALTRL010005883">
    <property type="protein sequence ID" value="CAH7687526.1"/>
    <property type="molecule type" value="Genomic_DNA"/>
</dbReference>
<dbReference type="InterPro" id="IPR049730">
    <property type="entry name" value="SNF2/RAD54-like_C"/>
</dbReference>
<dbReference type="GO" id="GO:0007131">
    <property type="term" value="P:reciprocal meiotic recombination"/>
    <property type="evidence" value="ECO:0007669"/>
    <property type="project" value="TreeGrafter"/>
</dbReference>
<keyword evidence="4" id="KW-0175">Coiled coil</keyword>
<evidence type="ECO:0000259" key="6">
    <source>
        <dbReference type="PROSITE" id="PS51192"/>
    </source>
</evidence>
<feature type="compositionally biased region" description="Polar residues" evidence="5">
    <location>
        <begin position="184"/>
        <end position="197"/>
    </location>
</feature>
<dbReference type="PANTHER" id="PTHR45629:SF7">
    <property type="entry name" value="DNA EXCISION REPAIR PROTEIN ERCC-6-RELATED"/>
    <property type="match status" value="1"/>
</dbReference>
<dbReference type="InterPro" id="IPR001650">
    <property type="entry name" value="Helicase_C-like"/>
</dbReference>
<keyword evidence="1" id="KW-0547">Nucleotide-binding</keyword>
<dbReference type="InterPro" id="IPR014001">
    <property type="entry name" value="Helicase_ATP-bd"/>
</dbReference>
<feature type="coiled-coil region" evidence="4">
    <location>
        <begin position="302"/>
        <end position="329"/>
    </location>
</feature>
<dbReference type="GO" id="GO:0000724">
    <property type="term" value="P:double-strand break repair via homologous recombination"/>
    <property type="evidence" value="ECO:0007669"/>
    <property type="project" value="TreeGrafter"/>
</dbReference>
<dbReference type="SMART" id="SM00487">
    <property type="entry name" value="DEXDc"/>
    <property type="match status" value="1"/>
</dbReference>
<keyword evidence="2" id="KW-0378">Hydrolase</keyword>
<proteinExistence type="predicted"/>
<dbReference type="PROSITE" id="PS51192">
    <property type="entry name" value="HELICASE_ATP_BIND_1"/>
    <property type="match status" value="1"/>
</dbReference>
<dbReference type="InterPro" id="IPR000330">
    <property type="entry name" value="SNF2_N"/>
</dbReference>
<gene>
    <name evidence="8" type="ORF">PPACK8108_LOCUS22320</name>
</gene>
<feature type="domain" description="Helicase C-terminal" evidence="7">
    <location>
        <begin position="739"/>
        <end position="897"/>
    </location>
</feature>
<feature type="region of interest" description="Disordered" evidence="5">
    <location>
        <begin position="127"/>
        <end position="153"/>
    </location>
</feature>
<evidence type="ECO:0000256" key="1">
    <source>
        <dbReference type="ARBA" id="ARBA00022741"/>
    </source>
</evidence>
<dbReference type="InterPro" id="IPR050496">
    <property type="entry name" value="SNF2_RAD54_helicase_repair"/>
</dbReference>
<dbReference type="Gene3D" id="3.40.50.10810">
    <property type="entry name" value="Tandem AAA-ATPase domain"/>
    <property type="match status" value="1"/>
</dbReference>
<feature type="region of interest" description="Disordered" evidence="5">
    <location>
        <begin position="1056"/>
        <end position="1075"/>
    </location>
</feature>
<dbReference type="Gene3D" id="3.40.50.300">
    <property type="entry name" value="P-loop containing nucleotide triphosphate hydrolases"/>
    <property type="match status" value="1"/>
</dbReference>
<dbReference type="GO" id="GO:0005634">
    <property type="term" value="C:nucleus"/>
    <property type="evidence" value="ECO:0007669"/>
    <property type="project" value="TreeGrafter"/>
</dbReference>
<evidence type="ECO:0000313" key="8">
    <source>
        <dbReference type="EMBL" id="CAH7687526.1"/>
    </source>
</evidence>
<keyword evidence="3" id="KW-0067">ATP-binding</keyword>
<dbReference type="PROSITE" id="PS51194">
    <property type="entry name" value="HELICASE_CTER"/>
    <property type="match status" value="1"/>
</dbReference>
<protein>
    <submittedName>
        <fullName evidence="8">SNF2 family N-terminal domain-domain-containing protein</fullName>
    </submittedName>
</protein>
<dbReference type="Pfam" id="PF00271">
    <property type="entry name" value="Helicase_C"/>
    <property type="match status" value="1"/>
</dbReference>
<evidence type="ECO:0000256" key="5">
    <source>
        <dbReference type="SAM" id="MobiDB-lite"/>
    </source>
</evidence>
<evidence type="ECO:0000256" key="4">
    <source>
        <dbReference type="SAM" id="Coils"/>
    </source>
</evidence>
<organism evidence="8 9">
    <name type="scientific">Phakopsora pachyrhizi</name>
    <name type="common">Asian soybean rust disease fungus</name>
    <dbReference type="NCBI Taxonomy" id="170000"/>
    <lineage>
        <taxon>Eukaryota</taxon>
        <taxon>Fungi</taxon>
        <taxon>Dikarya</taxon>
        <taxon>Basidiomycota</taxon>
        <taxon>Pucciniomycotina</taxon>
        <taxon>Pucciniomycetes</taxon>
        <taxon>Pucciniales</taxon>
        <taxon>Phakopsoraceae</taxon>
        <taxon>Phakopsora</taxon>
    </lineage>
</organism>
<dbReference type="SMART" id="SM00490">
    <property type="entry name" value="HELICc"/>
    <property type="match status" value="1"/>
</dbReference>
<dbReference type="GO" id="GO:0005524">
    <property type="term" value="F:ATP binding"/>
    <property type="evidence" value="ECO:0007669"/>
    <property type="project" value="InterPro"/>
</dbReference>
<dbReference type="PANTHER" id="PTHR45629">
    <property type="entry name" value="SNF2/RAD54 FAMILY MEMBER"/>
    <property type="match status" value="1"/>
</dbReference>
<feature type="compositionally biased region" description="Polar residues" evidence="5">
    <location>
        <begin position="130"/>
        <end position="144"/>
    </location>
</feature>
<dbReference type="Gene3D" id="1.20.120.850">
    <property type="entry name" value="SWI2/SNF2 ATPases, N-terminal domain"/>
    <property type="match status" value="1"/>
</dbReference>
<feature type="domain" description="Helicase ATP-binding" evidence="6">
    <location>
        <begin position="419"/>
        <end position="589"/>
    </location>
</feature>
<dbReference type="GO" id="GO:0016787">
    <property type="term" value="F:hydrolase activity"/>
    <property type="evidence" value="ECO:0007669"/>
    <property type="project" value="UniProtKB-KW"/>
</dbReference>
<dbReference type="Proteomes" id="UP001153365">
    <property type="component" value="Unassembled WGS sequence"/>
</dbReference>
<sequence length="1108" mass="123950">MDRKGSSSSEEKQFSFTCLWRKPQTKQRKTWEGDAILLVRGTSCLVTSSDTGQHIASGPWPVGRQCVNGSQLRIEGIEIEIDQPILSNEGKDGMIYRDAESESLKDALKAPSSVAIQNSSSKLSLKFKSPMQTGSGSHNSLRKPSNNLPSSSKYFSSSLSQSFSLSSTPKTSVKRSVDELEFIPTSTPQRSSISHDTTTVKRPRLNSDKQLQDVLTPPTRCGDEPGSENQPYSHFICLYRKTHGLAPKKNITWDGDGYLTLFKSQRGEMAVLKDANSGKMLGNVLLGLKFNMTPGVKLKLASREIEIQRRATESEILNLERSAKKHEEADWSEIVKNARLELKNPIKAVSSSARRSGGPMYDPKAPGAVVLTRPDSNWLKINNQKNLEVLDVVVDPLISKALRPHQIDGVNFMYECVMGMREIGGNGCILADEMGLGKSLQAIALLWTLIRQSPIAGQDPFVKRAIIVCPVTLVKNWAREINKWLGRSRLNVFVADGKIPIRHFTSGSTYKVLIIGYEKLRLLAKEINSAYPPVGLIIADEGHRLKSVEAKTTKALRTLKTQRRVVLSGTPIQNNLTEYYAMVDFVNPGILGDYRSFKKIFEQPILKSREPSCSIGQKALGETRAEELAQLSKNYVLRRGSEMMAQHLPPRHDYCVFISLTEVQRKIYEAILDSQEIREVFSGDVSQHLVLINTLKKLCNSPGLLMDEKSIKSLSEISSSLLPAWVTRDDVELSGKLIALAEFLSVLRKKNEEKIIVVSNYTKTLDIIETHCRVKRYSFCRLDGKTPQNQRDTIVQSFNRSSPSAQFVFLLSSKSGGVGLNLIGASRLILFDGDWNPATDLQAMARIWRQGQQRPCHIYRFLLTGTIDECVFQRQVTKMGLATDLISDSKKEGDDFSGGGNTFTKDELRKLFELYSDTSCHTHDLLACRCLDQVGQGVEPEIEIIEVDDEGDSDSDEVEELPDFDQIGFLPATQYNPSISQGGKKSKTQKKLAELETWLHIDPTKENNVSKGDQEFFLKKTEDEEEEEGDLEEDLIEDDILNEIVYGQRQRQKFRLGSTNGKGKDDLDGRDDDDDDVVIVNREDSSQRKVLSEGGTVTFIFRKTNTVV</sequence>
<dbReference type="CDD" id="cd18793">
    <property type="entry name" value="SF2_C_SNF"/>
    <property type="match status" value="1"/>
</dbReference>
<reference evidence="8" key="1">
    <citation type="submission" date="2022-06" db="EMBL/GenBank/DDBJ databases">
        <authorList>
            <consortium name="SYNGENTA / RWTH Aachen University"/>
        </authorList>
    </citation>
    <scope>NUCLEOTIDE SEQUENCE</scope>
</reference>
<name>A0AAV0BJQ0_PHAPC</name>
<evidence type="ECO:0000259" key="7">
    <source>
        <dbReference type="PROSITE" id="PS51194"/>
    </source>
</evidence>
<dbReference type="Pfam" id="PF00176">
    <property type="entry name" value="SNF2-rel_dom"/>
    <property type="match status" value="1"/>
</dbReference>
<evidence type="ECO:0000256" key="2">
    <source>
        <dbReference type="ARBA" id="ARBA00022801"/>
    </source>
</evidence>
<dbReference type="CDD" id="cd18004">
    <property type="entry name" value="DEXHc_RAD54"/>
    <property type="match status" value="1"/>
</dbReference>
<accession>A0AAV0BJQ0</accession>
<dbReference type="SUPFAM" id="SSF52540">
    <property type="entry name" value="P-loop containing nucleoside triphosphate hydrolases"/>
    <property type="match status" value="2"/>
</dbReference>
<evidence type="ECO:0000256" key="3">
    <source>
        <dbReference type="ARBA" id="ARBA00022840"/>
    </source>
</evidence>
<keyword evidence="9" id="KW-1185">Reference proteome</keyword>
<comment type="caution">
    <text evidence="8">The sequence shown here is derived from an EMBL/GenBank/DDBJ whole genome shotgun (WGS) entry which is preliminary data.</text>
</comment>
<dbReference type="FunFam" id="3.40.50.10810:FF:000020">
    <property type="entry name" value="DNA repair and recombination protein RAD54B"/>
    <property type="match status" value="1"/>
</dbReference>
<feature type="region of interest" description="Disordered" evidence="5">
    <location>
        <begin position="182"/>
        <end position="227"/>
    </location>
</feature>
<dbReference type="InterPro" id="IPR038718">
    <property type="entry name" value="SNF2-like_sf"/>
</dbReference>